<dbReference type="GO" id="GO:0015031">
    <property type="term" value="P:protein transport"/>
    <property type="evidence" value="ECO:0007669"/>
    <property type="project" value="InterPro"/>
</dbReference>
<dbReference type="GO" id="GO:0005737">
    <property type="term" value="C:cytoplasm"/>
    <property type="evidence" value="ECO:0007669"/>
    <property type="project" value="TreeGrafter"/>
</dbReference>
<dbReference type="PANTHER" id="PTHR11787:SF8">
    <property type="entry name" value="RAB GDP DISSOCIATION INHIBITOR"/>
    <property type="match status" value="1"/>
</dbReference>
<dbReference type="Proteomes" id="UP000053555">
    <property type="component" value="Unassembled WGS sequence"/>
</dbReference>
<dbReference type="SUPFAM" id="SSF51905">
    <property type="entry name" value="FAD/NAD(P)-binding domain"/>
    <property type="match status" value="1"/>
</dbReference>
<sequence>MDAEYDVNMLSTSLNECILRGLLSIDDLKVLHMDRNEYYGEESTSLNLNKLWTRFRGNDKLLPYLGASRDYSMDMNPRFSLVNGNLVHVLIHTNITHSLNFNVVDGRYVFTEGKIHKVPTNNMVALHPPLIGLFAQRRAHLDTVKRMKLYAESLVHFQGGSPYTHPFYGLGELPQAFAWLSVVFGETYMLHKLKCNIEFDEEGKIVGVTSE</sequence>
<dbReference type="GO" id="GO:0007264">
    <property type="term" value="P:small GTPase-mediated signal transduction"/>
    <property type="evidence" value="ECO:0007669"/>
    <property type="project" value="InterPro"/>
</dbReference>
<protein>
    <recommendedName>
        <fullName evidence="2">Guanosine nucleotide diphosphate dissociation inhibitor</fullName>
    </recommendedName>
</protein>
<dbReference type="AlphaFoldDB" id="A0A0B2S425"/>
<dbReference type="Pfam" id="PF00996">
    <property type="entry name" value="GDI"/>
    <property type="match status" value="2"/>
</dbReference>
<evidence type="ECO:0000256" key="1">
    <source>
        <dbReference type="ARBA" id="ARBA00005593"/>
    </source>
</evidence>
<dbReference type="GO" id="GO:0005093">
    <property type="term" value="F:Rab GDP-dissociation inhibitor activity"/>
    <property type="evidence" value="ECO:0007669"/>
    <property type="project" value="InterPro"/>
</dbReference>
<dbReference type="PRINTS" id="PR00891">
    <property type="entry name" value="RABGDIREP"/>
</dbReference>
<dbReference type="InterPro" id="IPR018203">
    <property type="entry name" value="GDP_dissociation_inhibitor"/>
</dbReference>
<name>A0A0B2S425_GLYSO</name>
<dbReference type="InterPro" id="IPR036188">
    <property type="entry name" value="FAD/NAD-bd_sf"/>
</dbReference>
<comment type="similarity">
    <text evidence="1 2">Belongs to the Rab GDI family.</text>
</comment>
<dbReference type="PANTHER" id="PTHR11787">
    <property type="entry name" value="RAB GDP-DISSOCIATION INHIBITOR"/>
    <property type="match status" value="1"/>
</dbReference>
<dbReference type="Gene3D" id="3.50.50.60">
    <property type="entry name" value="FAD/NAD(P)-binding domain"/>
    <property type="match status" value="2"/>
</dbReference>
<dbReference type="EMBL" id="KN646310">
    <property type="protein sequence ID" value="KHN39393.1"/>
    <property type="molecule type" value="Genomic_DNA"/>
</dbReference>
<dbReference type="PRINTS" id="PR00892">
    <property type="entry name" value="RABGDI"/>
</dbReference>
<reference evidence="3" key="1">
    <citation type="submission" date="2014-07" db="EMBL/GenBank/DDBJ databases">
        <title>Identification of a novel salt tolerance gene in wild soybean by whole-genome sequencing.</title>
        <authorList>
            <person name="Lam H.-M."/>
            <person name="Qi X."/>
            <person name="Li M.-W."/>
            <person name="Liu X."/>
            <person name="Xie M."/>
            <person name="Ni M."/>
            <person name="Xu X."/>
        </authorList>
    </citation>
    <scope>NUCLEOTIDE SEQUENCE [LARGE SCALE GENOMIC DNA]</scope>
    <source>
        <tissue evidence="3">Root</tissue>
    </source>
</reference>
<dbReference type="InterPro" id="IPR000806">
    <property type="entry name" value="RabGDI"/>
</dbReference>
<evidence type="ECO:0000256" key="2">
    <source>
        <dbReference type="RuleBase" id="RU363124"/>
    </source>
</evidence>
<accession>A0A0B2S425</accession>
<evidence type="ECO:0000313" key="3">
    <source>
        <dbReference type="EMBL" id="KHN39393.1"/>
    </source>
</evidence>
<gene>
    <name evidence="3" type="ORF">glysoja_046981</name>
</gene>
<dbReference type="GO" id="GO:0016192">
    <property type="term" value="P:vesicle-mediated transport"/>
    <property type="evidence" value="ECO:0007669"/>
    <property type="project" value="TreeGrafter"/>
</dbReference>
<proteinExistence type="inferred from homology"/>
<organism evidence="3">
    <name type="scientific">Glycine soja</name>
    <name type="common">Wild soybean</name>
    <dbReference type="NCBI Taxonomy" id="3848"/>
    <lineage>
        <taxon>Eukaryota</taxon>
        <taxon>Viridiplantae</taxon>
        <taxon>Streptophyta</taxon>
        <taxon>Embryophyta</taxon>
        <taxon>Tracheophyta</taxon>
        <taxon>Spermatophyta</taxon>
        <taxon>Magnoliopsida</taxon>
        <taxon>eudicotyledons</taxon>
        <taxon>Gunneridae</taxon>
        <taxon>Pentapetalae</taxon>
        <taxon>rosids</taxon>
        <taxon>fabids</taxon>
        <taxon>Fabales</taxon>
        <taxon>Fabaceae</taxon>
        <taxon>Papilionoideae</taxon>
        <taxon>50 kb inversion clade</taxon>
        <taxon>NPAAA clade</taxon>
        <taxon>indigoferoid/millettioid clade</taxon>
        <taxon>Phaseoleae</taxon>
        <taxon>Glycine</taxon>
        <taxon>Glycine subgen. Soja</taxon>
    </lineage>
</organism>